<dbReference type="NCBIfam" id="TIGR00121">
    <property type="entry name" value="birA_ligase"/>
    <property type="match status" value="1"/>
</dbReference>
<dbReference type="InterPro" id="IPR004143">
    <property type="entry name" value="BPL_LPL_catalytic"/>
</dbReference>
<dbReference type="Pfam" id="PF03099">
    <property type="entry name" value="BPL_LplA_LipB"/>
    <property type="match status" value="1"/>
</dbReference>
<dbReference type="GO" id="GO:0004077">
    <property type="term" value="F:biotin--[biotin carboxyl-carrier protein] ligase activity"/>
    <property type="evidence" value="ECO:0007669"/>
    <property type="project" value="UniProtKB-EC"/>
</dbReference>
<name>A0ABS7JJ73_9SPHN</name>
<dbReference type="InterPro" id="IPR004408">
    <property type="entry name" value="Biotin_CoA_COase_ligase"/>
</dbReference>
<dbReference type="InterPro" id="IPR003142">
    <property type="entry name" value="BPL_C"/>
</dbReference>
<dbReference type="PANTHER" id="PTHR12835">
    <property type="entry name" value="BIOTIN PROTEIN LIGASE"/>
    <property type="match status" value="1"/>
</dbReference>
<evidence type="ECO:0000256" key="1">
    <source>
        <dbReference type="ARBA" id="ARBA00022598"/>
    </source>
</evidence>
<dbReference type="Proteomes" id="UP000776651">
    <property type="component" value="Unassembled WGS sequence"/>
</dbReference>
<evidence type="ECO:0000256" key="3">
    <source>
        <dbReference type="ARBA" id="ARBA00022840"/>
    </source>
</evidence>
<evidence type="ECO:0000313" key="9">
    <source>
        <dbReference type="Proteomes" id="UP000776651"/>
    </source>
</evidence>
<evidence type="ECO:0000313" key="8">
    <source>
        <dbReference type="EMBL" id="MBX7489139.1"/>
    </source>
</evidence>
<dbReference type="EMBL" id="JAIGNQ010000003">
    <property type="protein sequence ID" value="MBX7489139.1"/>
    <property type="molecule type" value="Genomic_DNA"/>
</dbReference>
<keyword evidence="3" id="KW-0067">ATP-binding</keyword>
<comment type="catalytic activity">
    <reaction evidence="6">
        <text>biotin + L-lysyl-[protein] + ATP = N(6)-biotinyl-L-lysyl-[protein] + AMP + diphosphate + H(+)</text>
        <dbReference type="Rhea" id="RHEA:11756"/>
        <dbReference type="Rhea" id="RHEA-COMP:9752"/>
        <dbReference type="Rhea" id="RHEA-COMP:10505"/>
        <dbReference type="ChEBI" id="CHEBI:15378"/>
        <dbReference type="ChEBI" id="CHEBI:29969"/>
        <dbReference type="ChEBI" id="CHEBI:30616"/>
        <dbReference type="ChEBI" id="CHEBI:33019"/>
        <dbReference type="ChEBI" id="CHEBI:57586"/>
        <dbReference type="ChEBI" id="CHEBI:83144"/>
        <dbReference type="ChEBI" id="CHEBI:456215"/>
        <dbReference type="EC" id="6.3.4.15"/>
    </reaction>
</comment>
<reference evidence="8 9" key="1">
    <citation type="submission" date="2021-08" db="EMBL/GenBank/DDBJ databases">
        <title>Comparative Genomics Analysis of the Genus Qipengyuania Reveals Extensive Genetic Diversity and Metabolic Versatility, Including the Description of Fifteen Novel Species.</title>
        <authorList>
            <person name="Liu Y."/>
        </authorList>
    </citation>
    <scope>NUCLEOTIDE SEQUENCE [LARGE SCALE GENOMIC DNA]</scope>
    <source>
        <strain evidence="8 9">GH25</strain>
    </source>
</reference>
<dbReference type="CDD" id="cd16442">
    <property type="entry name" value="BPL"/>
    <property type="match status" value="1"/>
</dbReference>
<dbReference type="PROSITE" id="PS51733">
    <property type="entry name" value="BPL_LPL_CATALYTIC"/>
    <property type="match status" value="1"/>
</dbReference>
<dbReference type="PANTHER" id="PTHR12835:SF5">
    <property type="entry name" value="BIOTIN--PROTEIN LIGASE"/>
    <property type="match status" value="1"/>
</dbReference>
<dbReference type="InterPro" id="IPR008988">
    <property type="entry name" value="Transcriptional_repressor_C"/>
</dbReference>
<evidence type="ECO:0000256" key="5">
    <source>
        <dbReference type="ARBA" id="ARBA00024227"/>
    </source>
</evidence>
<keyword evidence="9" id="KW-1185">Reference proteome</keyword>
<evidence type="ECO:0000256" key="2">
    <source>
        <dbReference type="ARBA" id="ARBA00022741"/>
    </source>
</evidence>
<feature type="domain" description="BPL/LPL catalytic" evidence="7">
    <location>
        <begin position="1"/>
        <end position="171"/>
    </location>
</feature>
<dbReference type="EC" id="6.3.4.15" evidence="5"/>
<dbReference type="RefSeq" id="WP_221598361.1">
    <property type="nucleotide sequence ID" value="NZ_JAIGNQ010000003.1"/>
</dbReference>
<dbReference type="SUPFAM" id="SSF50037">
    <property type="entry name" value="C-terminal domain of transcriptional repressors"/>
    <property type="match status" value="1"/>
</dbReference>
<dbReference type="SUPFAM" id="SSF55681">
    <property type="entry name" value="Class II aaRS and biotin synthetases"/>
    <property type="match status" value="1"/>
</dbReference>
<keyword evidence="2" id="KW-0547">Nucleotide-binding</keyword>
<dbReference type="InterPro" id="IPR045864">
    <property type="entry name" value="aa-tRNA-synth_II/BPL/LPL"/>
</dbReference>
<keyword evidence="1 8" id="KW-0436">Ligase</keyword>
<accession>A0ABS7JJ73</accession>
<keyword evidence="4" id="KW-0092">Biotin</keyword>
<dbReference type="Gene3D" id="2.30.30.100">
    <property type="match status" value="1"/>
</dbReference>
<organism evidence="8 9">
    <name type="scientific">Qipengyuania pacifica</name>
    <dbReference type="NCBI Taxonomy" id="2860199"/>
    <lineage>
        <taxon>Bacteria</taxon>
        <taxon>Pseudomonadati</taxon>
        <taxon>Pseudomonadota</taxon>
        <taxon>Alphaproteobacteria</taxon>
        <taxon>Sphingomonadales</taxon>
        <taxon>Erythrobacteraceae</taxon>
        <taxon>Qipengyuania</taxon>
    </lineage>
</organism>
<comment type="caution">
    <text evidence="8">The sequence shown here is derived from an EMBL/GenBank/DDBJ whole genome shotgun (WGS) entry which is preliminary data.</text>
</comment>
<gene>
    <name evidence="8" type="ORF">K3177_11495</name>
</gene>
<dbReference type="Gene3D" id="3.30.930.10">
    <property type="entry name" value="Bira Bifunctional Protein, Domain 2"/>
    <property type="match status" value="1"/>
</dbReference>
<dbReference type="Pfam" id="PF02237">
    <property type="entry name" value="BPL_C"/>
    <property type="match status" value="1"/>
</dbReference>
<sequence length="240" mass="25958">MIRFVTETGSTNTDLASELRAGMAVPEGEWLVADRQVSGRGRQGRAWFDGYGNFMGSTVVHLSPRDPNPATLALVAGVAAYEAVSGVLADPSLLKLKWPNDLLLRNAKLAGILLEREGNAVIVGMGVNLVAAPDLPDRRTIALTNFGPPPDREIFARSLSYAFDQELDRWRTYGLEPLIRRWESVAHPRGASLTVNVPGEQRIEGAFDGLTAEGTLLLRLEDGSTRAIHAGDVMLADEGN</sequence>
<evidence type="ECO:0000256" key="4">
    <source>
        <dbReference type="ARBA" id="ARBA00023267"/>
    </source>
</evidence>
<protein>
    <recommendedName>
        <fullName evidence="5">biotin--[biotin carboxyl-carrier protein] ligase</fullName>
        <ecNumber evidence="5">6.3.4.15</ecNumber>
    </recommendedName>
</protein>
<proteinExistence type="predicted"/>
<evidence type="ECO:0000256" key="6">
    <source>
        <dbReference type="ARBA" id="ARBA00047846"/>
    </source>
</evidence>
<evidence type="ECO:0000259" key="7">
    <source>
        <dbReference type="PROSITE" id="PS51733"/>
    </source>
</evidence>